<dbReference type="SUPFAM" id="SSF69047">
    <property type="entry name" value="Hypothetical protein YjbJ"/>
    <property type="match status" value="1"/>
</dbReference>
<comment type="caution">
    <text evidence="1">The sequence shown here is derived from an EMBL/GenBank/DDBJ whole genome shotgun (WGS) entry which is preliminary data.</text>
</comment>
<proteinExistence type="predicted"/>
<evidence type="ECO:0000313" key="1">
    <source>
        <dbReference type="EMBL" id="TDR39127.1"/>
    </source>
</evidence>
<dbReference type="Gene3D" id="1.10.1470.10">
    <property type="entry name" value="YjbJ"/>
    <property type="match status" value="1"/>
</dbReference>
<dbReference type="RefSeq" id="WP_133820981.1">
    <property type="nucleotide sequence ID" value="NZ_SNZH01000017.1"/>
</dbReference>
<dbReference type="Proteomes" id="UP000295293">
    <property type="component" value="Unassembled WGS sequence"/>
</dbReference>
<reference evidence="1 2" key="1">
    <citation type="submission" date="2019-03" db="EMBL/GenBank/DDBJ databases">
        <title>Genomic Encyclopedia of Type Strains, Phase IV (KMG-IV): sequencing the most valuable type-strain genomes for metagenomic binning, comparative biology and taxonomic classification.</title>
        <authorList>
            <person name="Goeker M."/>
        </authorList>
    </citation>
    <scope>NUCLEOTIDE SEQUENCE [LARGE SCALE GENOMIC DNA]</scope>
    <source>
        <strain evidence="1 2">DSM 21667</strain>
    </source>
</reference>
<organism evidence="1 2">
    <name type="scientific">Tahibacter aquaticus</name>
    <dbReference type="NCBI Taxonomy" id="520092"/>
    <lineage>
        <taxon>Bacteria</taxon>
        <taxon>Pseudomonadati</taxon>
        <taxon>Pseudomonadota</taxon>
        <taxon>Gammaproteobacteria</taxon>
        <taxon>Lysobacterales</taxon>
        <taxon>Rhodanobacteraceae</taxon>
        <taxon>Tahibacter</taxon>
    </lineage>
</organism>
<dbReference type="OrthoDB" id="9796058at2"/>
<sequence length="66" mass="7753">MTQEILRTQWALLCGKLQQKWPKLTDADVNQCDGHRDVLSTTLQKRYGIAREKAEAQIKEFERAHR</sequence>
<gene>
    <name evidence="1" type="ORF">DFR29_11731</name>
</gene>
<keyword evidence="2" id="KW-1185">Reference proteome</keyword>
<name>A0A4R6YNC1_9GAMM</name>
<dbReference type="EMBL" id="SNZH01000017">
    <property type="protein sequence ID" value="TDR39127.1"/>
    <property type="molecule type" value="Genomic_DNA"/>
</dbReference>
<evidence type="ECO:0000313" key="2">
    <source>
        <dbReference type="Proteomes" id="UP000295293"/>
    </source>
</evidence>
<dbReference type="AlphaFoldDB" id="A0A4R6YNC1"/>
<protein>
    <submittedName>
        <fullName evidence="1">Uncharacterized protein YjbJ (UPF0337 family)</fullName>
    </submittedName>
</protein>
<dbReference type="InterPro" id="IPR036629">
    <property type="entry name" value="YjbJ_sf"/>
</dbReference>
<accession>A0A4R6YNC1</accession>